<gene>
    <name evidence="9" type="ORF">Scinn_37870</name>
</gene>
<accession>A0ABQ3NNJ1</accession>
<keyword evidence="4 8" id="KW-0378">Hydrolase</keyword>
<dbReference type="SUPFAM" id="SSF143081">
    <property type="entry name" value="BB1717-like"/>
    <property type="match status" value="1"/>
</dbReference>
<dbReference type="PANTHER" id="PTHR13604:SF0">
    <property type="entry name" value="ABASIC SITE PROCESSING PROTEIN HMCES"/>
    <property type="match status" value="1"/>
</dbReference>
<sequence>MEGMCGRYVSTRGPEDLSGLFQAAPPDPGHALEPSWNVAPTDAVWAVLERADRESGLLTRRLRPLRWGLVPSWSKSATGGAKMINARVETVHEKPAYRRAFAKRRCLLPADGFYEWQAVPASAGRKAYKQPYFIRPEDGAVMAMAGLYEFWRDPGVADDDDPAAWWATCTIITTEATDAAGRVHPRMPLALAPADYEAWLDPSHHDADALRALLAAPGDGLLDVRPVSTAVNNVRNNGPELLDDPADPAPAAK</sequence>
<keyword evidence="2 8" id="KW-0645">Protease</keyword>
<proteinExistence type="inferred from homology"/>
<dbReference type="InterPro" id="IPR003738">
    <property type="entry name" value="SRAP"/>
</dbReference>
<dbReference type="InterPro" id="IPR036590">
    <property type="entry name" value="SRAP-like"/>
</dbReference>
<organism evidence="9 10">
    <name type="scientific">Streptomyces virginiae</name>
    <name type="common">Streptomyces cinnamonensis</name>
    <dbReference type="NCBI Taxonomy" id="1961"/>
    <lineage>
        <taxon>Bacteria</taxon>
        <taxon>Bacillati</taxon>
        <taxon>Actinomycetota</taxon>
        <taxon>Actinomycetes</taxon>
        <taxon>Kitasatosporales</taxon>
        <taxon>Streptomycetaceae</taxon>
        <taxon>Streptomyces</taxon>
    </lineage>
</organism>
<comment type="caution">
    <text evidence="9">The sequence shown here is derived from an EMBL/GenBank/DDBJ whole genome shotgun (WGS) entry which is preliminary data.</text>
</comment>
<keyword evidence="10" id="KW-1185">Reference proteome</keyword>
<keyword evidence="6" id="KW-0238">DNA-binding</keyword>
<evidence type="ECO:0000256" key="6">
    <source>
        <dbReference type="ARBA" id="ARBA00023125"/>
    </source>
</evidence>
<keyword evidence="3" id="KW-0227">DNA damage</keyword>
<evidence type="ECO:0000256" key="3">
    <source>
        <dbReference type="ARBA" id="ARBA00022763"/>
    </source>
</evidence>
<dbReference type="Proteomes" id="UP000660554">
    <property type="component" value="Unassembled WGS sequence"/>
</dbReference>
<dbReference type="EC" id="3.4.-.-" evidence="8"/>
<evidence type="ECO:0000313" key="10">
    <source>
        <dbReference type="Proteomes" id="UP000660554"/>
    </source>
</evidence>
<protein>
    <recommendedName>
        <fullName evidence="8">Abasic site processing protein</fullName>
        <ecNumber evidence="8">3.4.-.-</ecNumber>
    </recommendedName>
</protein>
<keyword evidence="5" id="KW-0190">Covalent protein-DNA linkage</keyword>
<evidence type="ECO:0000256" key="5">
    <source>
        <dbReference type="ARBA" id="ARBA00023124"/>
    </source>
</evidence>
<name>A0ABQ3NNJ1_STRVG</name>
<comment type="similarity">
    <text evidence="1 8">Belongs to the SOS response-associated peptidase family.</text>
</comment>
<dbReference type="PANTHER" id="PTHR13604">
    <property type="entry name" value="DC12-RELATED"/>
    <property type="match status" value="1"/>
</dbReference>
<dbReference type="EMBL" id="BNDV01000008">
    <property type="protein sequence ID" value="GHI14324.1"/>
    <property type="molecule type" value="Genomic_DNA"/>
</dbReference>
<dbReference type="Gene3D" id="3.90.1680.10">
    <property type="entry name" value="SOS response associated peptidase-like"/>
    <property type="match status" value="1"/>
</dbReference>
<evidence type="ECO:0000256" key="1">
    <source>
        <dbReference type="ARBA" id="ARBA00008136"/>
    </source>
</evidence>
<evidence type="ECO:0000256" key="2">
    <source>
        <dbReference type="ARBA" id="ARBA00022670"/>
    </source>
</evidence>
<evidence type="ECO:0000256" key="4">
    <source>
        <dbReference type="ARBA" id="ARBA00022801"/>
    </source>
</evidence>
<reference evidence="10" key="1">
    <citation type="submission" date="2020-09" db="EMBL/GenBank/DDBJ databases">
        <title>Whole genome shotgun sequence of Streptomyces cinnamonensis NBRC 15873.</title>
        <authorList>
            <person name="Komaki H."/>
            <person name="Tamura T."/>
        </authorList>
    </citation>
    <scope>NUCLEOTIDE SEQUENCE [LARGE SCALE GENOMIC DNA]</scope>
    <source>
        <strain evidence="10">NBRC 15873</strain>
    </source>
</reference>
<evidence type="ECO:0000313" key="9">
    <source>
        <dbReference type="EMBL" id="GHI14324.1"/>
    </source>
</evidence>
<evidence type="ECO:0000256" key="8">
    <source>
        <dbReference type="RuleBase" id="RU364100"/>
    </source>
</evidence>
<evidence type="ECO:0000256" key="7">
    <source>
        <dbReference type="ARBA" id="ARBA00023239"/>
    </source>
</evidence>
<dbReference type="Pfam" id="PF02586">
    <property type="entry name" value="SRAP"/>
    <property type="match status" value="1"/>
</dbReference>
<keyword evidence="7" id="KW-0456">Lyase</keyword>